<evidence type="ECO:0000313" key="3">
    <source>
        <dbReference type="Proteomes" id="UP000614350"/>
    </source>
</evidence>
<organism evidence="2 3">
    <name type="scientific">Vespula vulgaris</name>
    <name type="common">Yellow jacket</name>
    <name type="synonym">Wasp</name>
    <dbReference type="NCBI Taxonomy" id="7454"/>
    <lineage>
        <taxon>Eukaryota</taxon>
        <taxon>Metazoa</taxon>
        <taxon>Ecdysozoa</taxon>
        <taxon>Arthropoda</taxon>
        <taxon>Hexapoda</taxon>
        <taxon>Insecta</taxon>
        <taxon>Pterygota</taxon>
        <taxon>Neoptera</taxon>
        <taxon>Endopterygota</taxon>
        <taxon>Hymenoptera</taxon>
        <taxon>Apocrita</taxon>
        <taxon>Aculeata</taxon>
        <taxon>Vespoidea</taxon>
        <taxon>Vespidae</taxon>
        <taxon>Vespinae</taxon>
        <taxon>Vespula</taxon>
    </lineage>
</organism>
<reference evidence="2" key="1">
    <citation type="journal article" date="2020" name="G3 (Bethesda)">
        <title>High-Quality Assemblies for Three Invasive Social Wasps from the &lt;i&gt;Vespula&lt;/i&gt; Genus.</title>
        <authorList>
            <person name="Harrop T.W.R."/>
            <person name="Guhlin J."/>
            <person name="McLaughlin G.M."/>
            <person name="Permina E."/>
            <person name="Stockwell P."/>
            <person name="Gilligan J."/>
            <person name="Le Lec M.F."/>
            <person name="Gruber M.A.M."/>
            <person name="Quinn O."/>
            <person name="Lovegrove M."/>
            <person name="Duncan E.J."/>
            <person name="Remnant E.J."/>
            <person name="Van Eeckhoven J."/>
            <person name="Graham B."/>
            <person name="Knapp R.A."/>
            <person name="Langford K.W."/>
            <person name="Kronenberg Z."/>
            <person name="Press M.O."/>
            <person name="Eacker S.M."/>
            <person name="Wilson-Rankin E.E."/>
            <person name="Purcell J."/>
            <person name="Lester P.J."/>
            <person name="Dearden P.K."/>
        </authorList>
    </citation>
    <scope>NUCLEOTIDE SEQUENCE</scope>
    <source>
        <strain evidence="2">Marl-1</strain>
    </source>
</reference>
<sequence length="72" mass="8244">MGSNRIELTKPHSKPKSKPQTKAYTQSGGKPSRAEPRWTKLVKSIRSVWSYPIFWSIQLGPIRFNSIIFNPS</sequence>
<dbReference type="Proteomes" id="UP000614350">
    <property type="component" value="Unassembled WGS sequence"/>
</dbReference>
<evidence type="ECO:0000256" key="1">
    <source>
        <dbReference type="SAM" id="MobiDB-lite"/>
    </source>
</evidence>
<gene>
    <name evidence="2" type="ORF">HZH66_000548</name>
</gene>
<name>A0A834KRQ0_VESVU</name>
<keyword evidence="3" id="KW-1185">Reference proteome</keyword>
<dbReference type="AlphaFoldDB" id="A0A834KRQ0"/>
<dbReference type="EMBL" id="JACSEA010000001">
    <property type="protein sequence ID" value="KAF7411652.1"/>
    <property type="molecule type" value="Genomic_DNA"/>
</dbReference>
<protein>
    <submittedName>
        <fullName evidence="2">Uncharacterized protein</fullName>
    </submittedName>
</protein>
<proteinExistence type="predicted"/>
<accession>A0A834KRQ0</accession>
<feature type="compositionally biased region" description="Polar residues" evidence="1">
    <location>
        <begin position="20"/>
        <end position="29"/>
    </location>
</feature>
<feature type="region of interest" description="Disordered" evidence="1">
    <location>
        <begin position="1"/>
        <end position="35"/>
    </location>
</feature>
<evidence type="ECO:0000313" key="2">
    <source>
        <dbReference type="EMBL" id="KAF7411652.1"/>
    </source>
</evidence>
<comment type="caution">
    <text evidence="2">The sequence shown here is derived from an EMBL/GenBank/DDBJ whole genome shotgun (WGS) entry which is preliminary data.</text>
</comment>